<evidence type="ECO:0000256" key="6">
    <source>
        <dbReference type="ARBA" id="ARBA00023004"/>
    </source>
</evidence>
<gene>
    <name evidence="8" type="ORF">HNY73_001316</name>
</gene>
<keyword evidence="6" id="KW-0408">Iron</keyword>
<keyword evidence="3" id="KW-0349">Heme</keyword>
<evidence type="ECO:0000313" key="9">
    <source>
        <dbReference type="Proteomes" id="UP000807504"/>
    </source>
</evidence>
<dbReference type="InterPro" id="IPR001128">
    <property type="entry name" value="Cyt_P450"/>
</dbReference>
<dbReference type="InterPro" id="IPR036396">
    <property type="entry name" value="Cyt_P450_sf"/>
</dbReference>
<evidence type="ECO:0000256" key="2">
    <source>
        <dbReference type="ARBA" id="ARBA00010617"/>
    </source>
</evidence>
<evidence type="ECO:0000256" key="1">
    <source>
        <dbReference type="ARBA" id="ARBA00001971"/>
    </source>
</evidence>
<dbReference type="GO" id="GO:0016705">
    <property type="term" value="F:oxidoreductase activity, acting on paired donors, with incorporation or reduction of molecular oxygen"/>
    <property type="evidence" value="ECO:0007669"/>
    <property type="project" value="InterPro"/>
</dbReference>
<keyword evidence="7" id="KW-0503">Monooxygenase</keyword>
<keyword evidence="4" id="KW-0479">Metal-binding</keyword>
<reference evidence="8" key="2">
    <citation type="submission" date="2020-06" db="EMBL/GenBank/DDBJ databases">
        <authorList>
            <person name="Sheffer M."/>
        </authorList>
    </citation>
    <scope>NUCLEOTIDE SEQUENCE</scope>
</reference>
<dbReference type="SUPFAM" id="SSF48264">
    <property type="entry name" value="Cytochrome P450"/>
    <property type="match status" value="1"/>
</dbReference>
<dbReference type="AlphaFoldDB" id="A0A8T0G552"/>
<dbReference type="InterPro" id="IPR002402">
    <property type="entry name" value="Cyt_P450_E_grp-II"/>
</dbReference>
<dbReference type="InterPro" id="IPR050705">
    <property type="entry name" value="Cytochrome_P450_3A"/>
</dbReference>
<comment type="caution">
    <text evidence="8">The sequence shown here is derived from an EMBL/GenBank/DDBJ whole genome shotgun (WGS) entry which is preliminary data.</text>
</comment>
<keyword evidence="5" id="KW-0560">Oxidoreductase</keyword>
<organism evidence="8 9">
    <name type="scientific">Argiope bruennichi</name>
    <name type="common">Wasp spider</name>
    <name type="synonym">Aranea bruennichi</name>
    <dbReference type="NCBI Taxonomy" id="94029"/>
    <lineage>
        <taxon>Eukaryota</taxon>
        <taxon>Metazoa</taxon>
        <taxon>Ecdysozoa</taxon>
        <taxon>Arthropoda</taxon>
        <taxon>Chelicerata</taxon>
        <taxon>Arachnida</taxon>
        <taxon>Araneae</taxon>
        <taxon>Araneomorphae</taxon>
        <taxon>Entelegynae</taxon>
        <taxon>Araneoidea</taxon>
        <taxon>Araneidae</taxon>
        <taxon>Argiope</taxon>
    </lineage>
</organism>
<comment type="similarity">
    <text evidence="2">Belongs to the cytochrome P450 family.</text>
</comment>
<dbReference type="GO" id="GO:0005506">
    <property type="term" value="F:iron ion binding"/>
    <property type="evidence" value="ECO:0007669"/>
    <property type="project" value="InterPro"/>
</dbReference>
<protein>
    <submittedName>
        <fullName evidence="8">Cytochrome P450 3A31 like protein</fullName>
    </submittedName>
</protein>
<dbReference type="PANTHER" id="PTHR24302">
    <property type="entry name" value="CYTOCHROME P450 FAMILY 3"/>
    <property type="match status" value="1"/>
</dbReference>
<evidence type="ECO:0000256" key="5">
    <source>
        <dbReference type="ARBA" id="ARBA00023002"/>
    </source>
</evidence>
<reference evidence="8" key="1">
    <citation type="journal article" date="2020" name="bioRxiv">
        <title>Chromosome-level reference genome of the European wasp spider Argiope bruennichi: a resource for studies on range expansion and evolutionary adaptation.</title>
        <authorList>
            <person name="Sheffer M.M."/>
            <person name="Hoppe A."/>
            <person name="Krehenwinkel H."/>
            <person name="Uhl G."/>
            <person name="Kuss A.W."/>
            <person name="Jensen L."/>
            <person name="Jensen C."/>
            <person name="Gillespie R.G."/>
            <person name="Hoff K.J."/>
            <person name="Prost S."/>
        </authorList>
    </citation>
    <scope>NUCLEOTIDE SEQUENCE</scope>
</reference>
<evidence type="ECO:0000256" key="7">
    <source>
        <dbReference type="ARBA" id="ARBA00023033"/>
    </source>
</evidence>
<dbReference type="Pfam" id="PF00067">
    <property type="entry name" value="p450"/>
    <property type="match status" value="1"/>
</dbReference>
<comment type="cofactor">
    <cofactor evidence="1">
        <name>heme</name>
        <dbReference type="ChEBI" id="CHEBI:30413"/>
    </cofactor>
</comment>
<dbReference type="PANTHER" id="PTHR24302:SF15">
    <property type="entry name" value="FATTY-ACID PEROXYGENASE"/>
    <property type="match status" value="1"/>
</dbReference>
<dbReference type="PRINTS" id="PR00464">
    <property type="entry name" value="EP450II"/>
</dbReference>
<dbReference type="GO" id="GO:0020037">
    <property type="term" value="F:heme binding"/>
    <property type="evidence" value="ECO:0007669"/>
    <property type="project" value="InterPro"/>
</dbReference>
<dbReference type="GO" id="GO:0008395">
    <property type="term" value="F:steroid hydroxylase activity"/>
    <property type="evidence" value="ECO:0007669"/>
    <property type="project" value="TreeGrafter"/>
</dbReference>
<name>A0A8T0G552_ARGBR</name>
<dbReference type="EMBL" id="JABXBU010000001">
    <property type="protein sequence ID" value="KAF8796999.1"/>
    <property type="molecule type" value="Genomic_DNA"/>
</dbReference>
<sequence length="441" mass="50177">MENGRPAASCSPAARNYQLPSFSSCLPPVLSLKADSISTQCSEIIDHFSMEIAQAMAPKSVVKEVEDLSHQICKYHSLALTIGTNVDGANLRQELLERQQKACNTVVSTTSQLSEALRRQENIPKKEMDDLNRSCRVLVACVHTLDRELRRTLNLYHLFPLAHDPEGTRQTHFIQTGYAEKVEGTKDRSASFHFNSNPTEKYFKERTSWQELENEILRVHDLDVVLHRDEILGPILDLLTLCPAGKLLIKIHYVHLSYEGVFSTRNFDFWQKRKVPFVKPLPFLGSVLQNITKPLHDTELQRYKELGRIYGHFEGTRALLSVGDPALVRQILLKDFHIFPNRRLFVTGDEMIDKMLSNVQGEDWKRIRTIITPTFSTGKIKRMMSIMKDCALTAVENFRTLSKNGTPIEAKRIYGAFTMDVIASSAFSTKIDSHNIQTTNS</sequence>
<proteinExistence type="inferred from homology"/>
<keyword evidence="9" id="KW-1185">Reference proteome</keyword>
<evidence type="ECO:0000256" key="3">
    <source>
        <dbReference type="ARBA" id="ARBA00022617"/>
    </source>
</evidence>
<evidence type="ECO:0000256" key="4">
    <source>
        <dbReference type="ARBA" id="ARBA00022723"/>
    </source>
</evidence>
<accession>A0A8T0G552</accession>
<evidence type="ECO:0000313" key="8">
    <source>
        <dbReference type="EMBL" id="KAF8796999.1"/>
    </source>
</evidence>
<dbReference type="Proteomes" id="UP000807504">
    <property type="component" value="Unassembled WGS sequence"/>
</dbReference>
<dbReference type="Gene3D" id="1.10.630.10">
    <property type="entry name" value="Cytochrome P450"/>
    <property type="match status" value="1"/>
</dbReference>